<organism evidence="3">
    <name type="scientific">Psittacidae parvoviridae sp</name>
    <dbReference type="NCBI Taxonomy" id="2794536"/>
    <lineage>
        <taxon>Viruses</taxon>
        <taxon>Monodnaviria</taxon>
        <taxon>Shotokuvirae</taxon>
        <taxon>Cossaviricota</taxon>
        <taxon>Quintoviricetes</taxon>
        <taxon>Piccovirales</taxon>
        <taxon>Parvoviridae</taxon>
    </lineage>
</organism>
<dbReference type="Gene3D" id="3.40.50.300">
    <property type="entry name" value="P-loop containing nucleotide triphosphate hydrolases"/>
    <property type="match status" value="1"/>
</dbReference>
<evidence type="ECO:0000313" key="3">
    <source>
        <dbReference type="EMBL" id="QTE03749.1"/>
    </source>
</evidence>
<proteinExistence type="predicted"/>
<dbReference type="GO" id="GO:0042025">
    <property type="term" value="C:host cell nucleus"/>
    <property type="evidence" value="ECO:0007669"/>
    <property type="project" value="UniProtKB-SubCell"/>
</dbReference>
<comment type="subcellular location">
    <subcellularLocation>
        <location evidence="1">Host nucleus</location>
    </subcellularLocation>
</comment>
<evidence type="ECO:0000256" key="1">
    <source>
        <dbReference type="ARBA" id="ARBA00004147"/>
    </source>
</evidence>
<reference evidence="3" key="1">
    <citation type="submission" date="2020-09" db="EMBL/GenBank/DDBJ databases">
        <title>Parvovirus dark matter in the feces of wild birds.</title>
        <authorList>
            <person name="Dai Z."/>
            <person name="Yang S."/>
            <person name="Zhang W."/>
        </authorList>
    </citation>
    <scope>NUCLEOTIDE SEQUENCE</scope>
    <source>
        <strain evidence="3">Fmg67par077</strain>
    </source>
</reference>
<dbReference type="EMBL" id="MW046379">
    <property type="protein sequence ID" value="QTE03749.1"/>
    <property type="molecule type" value="Genomic_DNA"/>
</dbReference>
<protein>
    <submittedName>
        <fullName evidence="3">Replication protein</fullName>
    </submittedName>
</protein>
<keyword evidence="2" id="KW-1048">Host nucleus</keyword>
<accession>A0A8A4XDM2</accession>
<name>A0A8A4XDM2_9VIRU</name>
<sequence>MAVNVPFHQLDREWDARFNVPTDDDLAILISAIKSEASAGKYKYCLVSGVEIGDRPFHTDYLIKHVHCAFVFNNRVSKASILKNLTIKQGNGYYLVPRNRNYPYKGWKVHHTKKETKVNPEELFLYEYGTLPTDKTAPEAQVVKRSELEKKRKLDEIIVEMKDLIEAGEEDAAFKKFPRNYLTYGEKIKAILHQKRDFFKSNGDPHIWLMGLPGTGKSALLQIIYPNYFNKNLDTKFFDRYDDKVHSHVLLQDVDHLCVEKLGVQFFKSICDEAGYPIDQKYKTPQICRLTVLVSSNFHIHDVLPEDMQGRNENLIALRRRFFEVNIRDLLPLLGLKLLPKYELNQLKKAGNLLPEKLFMSWDYLRDTPTGEPLKTPQEYQNIIRDKYYGNTPAKPVAS</sequence>
<dbReference type="InterPro" id="IPR027417">
    <property type="entry name" value="P-loop_NTPase"/>
</dbReference>
<dbReference type="SUPFAM" id="SSF52540">
    <property type="entry name" value="P-loop containing nucleoside triphosphate hydrolases"/>
    <property type="match status" value="1"/>
</dbReference>
<evidence type="ECO:0000256" key="2">
    <source>
        <dbReference type="ARBA" id="ARBA00022562"/>
    </source>
</evidence>